<proteinExistence type="predicted"/>
<name>A0A7T8AQV2_9GAMM</name>
<reference evidence="2 3" key="1">
    <citation type="submission" date="2020-08" db="EMBL/GenBank/DDBJ databases">
        <title>Emergence of ISAba1-mediated novel tet(X) in Acinetobacter variabilis from a chicken farm.</title>
        <authorList>
            <person name="Peng K."/>
            <person name="Li R."/>
        </authorList>
    </citation>
    <scope>NUCLEOTIDE SEQUENCE [LARGE SCALE GENOMIC DNA]</scope>
    <source>
        <strain evidence="2 3">XM9F202-2</strain>
    </source>
</reference>
<organism evidence="2 3">
    <name type="scientific">Acinetobacter variabilis</name>
    <dbReference type="NCBI Taxonomy" id="70346"/>
    <lineage>
        <taxon>Bacteria</taxon>
        <taxon>Pseudomonadati</taxon>
        <taxon>Pseudomonadota</taxon>
        <taxon>Gammaproteobacteria</taxon>
        <taxon>Moraxellales</taxon>
        <taxon>Moraxellaceae</taxon>
        <taxon>Acinetobacter</taxon>
    </lineage>
</organism>
<accession>A0A7T8AQV2</accession>
<sequence>MSGKIKYRYSKILILLPCFFLASCLTPYSKPNALYTFNAVTDSPEGVIFFNKNKSSQAMLFYKTSLLTLYKARLFNRLNLEIKNCAEFVKITSCIWYADIVLNHAEAEQYGEILLNDYWDVEDQEGKFYIRSIDSEQRFKRLLNSKQSHFHFSLATAEGNSENAGKYLSGLRIKNNYIEIKPNHVEIFKKPSRISRMMWIHTQ</sequence>
<feature type="signal peptide" evidence="1">
    <location>
        <begin position="1"/>
        <end position="22"/>
    </location>
</feature>
<evidence type="ECO:0000313" key="2">
    <source>
        <dbReference type="EMBL" id="QQN88243.1"/>
    </source>
</evidence>
<dbReference type="RefSeq" id="WP_180025268.1">
    <property type="nucleotide sequence ID" value="NZ_CP060811.1"/>
</dbReference>
<feature type="chain" id="PRO_5032602415" description="Lipoprotein" evidence="1">
    <location>
        <begin position="23"/>
        <end position="203"/>
    </location>
</feature>
<dbReference type="GeneID" id="89667399"/>
<evidence type="ECO:0008006" key="4">
    <source>
        <dbReference type="Google" id="ProtNLM"/>
    </source>
</evidence>
<dbReference type="AlphaFoldDB" id="A0A7T8AQV2"/>
<dbReference type="Proteomes" id="UP000596079">
    <property type="component" value="Chromosome"/>
</dbReference>
<keyword evidence="1" id="KW-0732">Signal</keyword>
<evidence type="ECO:0000256" key="1">
    <source>
        <dbReference type="SAM" id="SignalP"/>
    </source>
</evidence>
<evidence type="ECO:0000313" key="3">
    <source>
        <dbReference type="Proteomes" id="UP000596079"/>
    </source>
</evidence>
<dbReference type="PROSITE" id="PS51257">
    <property type="entry name" value="PROKAR_LIPOPROTEIN"/>
    <property type="match status" value="1"/>
</dbReference>
<dbReference type="EMBL" id="CP060811">
    <property type="protein sequence ID" value="QQN88243.1"/>
    <property type="molecule type" value="Genomic_DNA"/>
</dbReference>
<protein>
    <recommendedName>
        <fullName evidence="4">Lipoprotein</fullName>
    </recommendedName>
</protein>
<gene>
    <name evidence="2" type="ORF">IAQ69_00660</name>
</gene>